<evidence type="ECO:0000313" key="3">
    <source>
        <dbReference type="EMBL" id="MCC2617322.1"/>
    </source>
</evidence>
<organism evidence="3 4">
    <name type="scientific">Fluctibacter halophilus</name>
    <dbReference type="NCBI Taxonomy" id="226011"/>
    <lineage>
        <taxon>Bacteria</taxon>
        <taxon>Pseudomonadati</taxon>
        <taxon>Pseudomonadota</taxon>
        <taxon>Gammaproteobacteria</taxon>
        <taxon>Alteromonadales</taxon>
        <taxon>Alteromonadaceae</taxon>
        <taxon>Fluctibacter</taxon>
    </lineage>
</organism>
<comment type="caution">
    <text evidence="3">The sequence shown here is derived from an EMBL/GenBank/DDBJ whole genome shotgun (WGS) entry which is preliminary data.</text>
</comment>
<protein>
    <submittedName>
        <fullName evidence="3">Choice-of-anchor H family protein</fullName>
    </submittedName>
</protein>
<proteinExistence type="predicted"/>
<dbReference type="RefSeq" id="WP_229161370.1">
    <property type="nucleotide sequence ID" value="NZ_JAJEWP010000004.1"/>
</dbReference>
<dbReference type="NCBIfam" id="NF038116">
    <property type="entry name" value="Sden1266_dom"/>
    <property type="match status" value="1"/>
</dbReference>
<accession>A0ABS8G9T3</accession>
<keyword evidence="4" id="KW-1185">Reference proteome</keyword>
<dbReference type="Proteomes" id="UP001520878">
    <property type="component" value="Unassembled WGS sequence"/>
</dbReference>
<evidence type="ECO:0000313" key="4">
    <source>
        <dbReference type="Proteomes" id="UP001520878"/>
    </source>
</evidence>
<evidence type="ECO:0000256" key="2">
    <source>
        <dbReference type="SAM" id="SignalP"/>
    </source>
</evidence>
<feature type="signal peptide" evidence="2">
    <location>
        <begin position="1"/>
        <end position="18"/>
    </location>
</feature>
<feature type="chain" id="PRO_5045994261" evidence="2">
    <location>
        <begin position="19"/>
        <end position="226"/>
    </location>
</feature>
<dbReference type="EMBL" id="JAJEWP010000004">
    <property type="protein sequence ID" value="MCC2617322.1"/>
    <property type="molecule type" value="Genomic_DNA"/>
</dbReference>
<feature type="region of interest" description="Disordered" evidence="1">
    <location>
        <begin position="28"/>
        <end position="61"/>
    </location>
</feature>
<gene>
    <name evidence="3" type="ORF">LJ739_13800</name>
</gene>
<evidence type="ECO:0000256" key="1">
    <source>
        <dbReference type="SAM" id="MobiDB-lite"/>
    </source>
</evidence>
<reference evidence="3 4" key="1">
    <citation type="submission" date="2021-10" db="EMBL/GenBank/DDBJ databases">
        <title>Draft genome of Aestuariibacter halophilus JC2043.</title>
        <authorList>
            <person name="Emsley S.A."/>
            <person name="Pfannmuller K.M."/>
            <person name="Ushijima B."/>
            <person name="Saw J.H."/>
            <person name="Videau P."/>
        </authorList>
    </citation>
    <scope>NUCLEOTIDE SEQUENCE [LARGE SCALE GENOMIC DNA]</scope>
    <source>
        <strain evidence="3 4">JC2043</strain>
    </source>
</reference>
<name>A0ABS8G9T3_9ALTE</name>
<keyword evidence="2" id="KW-0732">Signal</keyword>
<sequence>MRAWIVGALLLMSFSALAQERVSQSSERQGDVTLGSAKTKTSDARPKQGQAGARSAASIPREQRDDTNVDFWIYDAWVTLQRDSDADGYYSTFALEFDADTYFSHADVYARLYLSRGDVFEEYHTTSVFSLYGESSDDTLIVESDLITGFSPDDYELLIELYDAYDDSLVAIYDGYSDVDLTYLPLEAQSYEKTEQVVIVTEHGGAAGLLTLLMVPLLMRRVKRRA</sequence>